<dbReference type="HOGENOM" id="CLU_2739998_0_0_1"/>
<organism evidence="1 2">
    <name type="scientific">Dothistroma septosporum (strain NZE10 / CBS 128990)</name>
    <name type="common">Red band needle blight fungus</name>
    <name type="synonym">Mycosphaerella pini</name>
    <dbReference type="NCBI Taxonomy" id="675120"/>
    <lineage>
        <taxon>Eukaryota</taxon>
        <taxon>Fungi</taxon>
        <taxon>Dikarya</taxon>
        <taxon>Ascomycota</taxon>
        <taxon>Pezizomycotina</taxon>
        <taxon>Dothideomycetes</taxon>
        <taxon>Dothideomycetidae</taxon>
        <taxon>Mycosphaerellales</taxon>
        <taxon>Mycosphaerellaceae</taxon>
        <taxon>Dothistroma</taxon>
    </lineage>
</organism>
<accession>N1PPC5</accession>
<dbReference type="EMBL" id="KB446538">
    <property type="protein sequence ID" value="EME45271.1"/>
    <property type="molecule type" value="Genomic_DNA"/>
</dbReference>
<keyword evidence="2" id="KW-1185">Reference proteome</keyword>
<dbReference type="AlphaFoldDB" id="N1PPC5"/>
<dbReference type="Proteomes" id="UP000016933">
    <property type="component" value="Unassembled WGS sequence"/>
</dbReference>
<proteinExistence type="predicted"/>
<protein>
    <submittedName>
        <fullName evidence="1">Uncharacterized protein</fullName>
    </submittedName>
</protein>
<name>N1PPC5_DOTSN</name>
<evidence type="ECO:0000313" key="2">
    <source>
        <dbReference type="Proteomes" id="UP000016933"/>
    </source>
</evidence>
<evidence type="ECO:0000313" key="1">
    <source>
        <dbReference type="EMBL" id="EME45271.1"/>
    </source>
</evidence>
<gene>
    <name evidence="1" type="ORF">DOTSEDRAFT_71094</name>
</gene>
<sequence>MNAIPTTDLVAAPMSTLLLVMELEIAAEVAMLLRANAVAHNVRVSGIASFESFEYPLMSKTSLATECCGAM</sequence>
<reference evidence="2" key="1">
    <citation type="journal article" date="2012" name="PLoS Genet.">
        <title>The genomes of the fungal plant pathogens Cladosporium fulvum and Dothistroma septosporum reveal adaptation to different hosts and lifestyles but also signatures of common ancestry.</title>
        <authorList>
            <person name="de Wit P.J.G.M."/>
            <person name="van der Burgt A."/>
            <person name="Oekmen B."/>
            <person name="Stergiopoulos I."/>
            <person name="Abd-Elsalam K.A."/>
            <person name="Aerts A.L."/>
            <person name="Bahkali A.H."/>
            <person name="Beenen H.G."/>
            <person name="Chettri P."/>
            <person name="Cox M.P."/>
            <person name="Datema E."/>
            <person name="de Vries R.P."/>
            <person name="Dhillon B."/>
            <person name="Ganley A.R."/>
            <person name="Griffiths S.A."/>
            <person name="Guo Y."/>
            <person name="Hamelin R.C."/>
            <person name="Henrissat B."/>
            <person name="Kabir M.S."/>
            <person name="Jashni M.K."/>
            <person name="Kema G."/>
            <person name="Klaubauf S."/>
            <person name="Lapidus A."/>
            <person name="Levasseur A."/>
            <person name="Lindquist E."/>
            <person name="Mehrabi R."/>
            <person name="Ohm R.A."/>
            <person name="Owen T.J."/>
            <person name="Salamov A."/>
            <person name="Schwelm A."/>
            <person name="Schijlen E."/>
            <person name="Sun H."/>
            <person name="van den Burg H.A."/>
            <person name="van Ham R.C.H.J."/>
            <person name="Zhang S."/>
            <person name="Goodwin S.B."/>
            <person name="Grigoriev I.V."/>
            <person name="Collemare J."/>
            <person name="Bradshaw R.E."/>
        </authorList>
    </citation>
    <scope>NUCLEOTIDE SEQUENCE [LARGE SCALE GENOMIC DNA]</scope>
    <source>
        <strain evidence="2">NZE10 / CBS 128990</strain>
    </source>
</reference>
<reference evidence="1 2" key="2">
    <citation type="journal article" date="2012" name="PLoS Pathog.">
        <title>Diverse lifestyles and strategies of plant pathogenesis encoded in the genomes of eighteen Dothideomycetes fungi.</title>
        <authorList>
            <person name="Ohm R.A."/>
            <person name="Feau N."/>
            <person name="Henrissat B."/>
            <person name="Schoch C.L."/>
            <person name="Horwitz B.A."/>
            <person name="Barry K.W."/>
            <person name="Condon B.J."/>
            <person name="Copeland A.C."/>
            <person name="Dhillon B."/>
            <person name="Glaser F."/>
            <person name="Hesse C.N."/>
            <person name="Kosti I."/>
            <person name="LaButti K."/>
            <person name="Lindquist E.A."/>
            <person name="Lucas S."/>
            <person name="Salamov A.A."/>
            <person name="Bradshaw R.E."/>
            <person name="Ciuffetti L."/>
            <person name="Hamelin R.C."/>
            <person name="Kema G.H.J."/>
            <person name="Lawrence C."/>
            <person name="Scott J.A."/>
            <person name="Spatafora J.W."/>
            <person name="Turgeon B.G."/>
            <person name="de Wit P.J.G.M."/>
            <person name="Zhong S."/>
            <person name="Goodwin S.B."/>
            <person name="Grigoriev I.V."/>
        </authorList>
    </citation>
    <scope>NUCLEOTIDE SEQUENCE [LARGE SCALE GENOMIC DNA]</scope>
    <source>
        <strain evidence="2">NZE10 / CBS 128990</strain>
    </source>
</reference>